<evidence type="ECO:0000313" key="3">
    <source>
        <dbReference type="Proteomes" id="UP000186819"/>
    </source>
</evidence>
<dbReference type="Proteomes" id="UP000186819">
    <property type="component" value="Unassembled WGS sequence"/>
</dbReference>
<organism evidence="2 3">
    <name type="scientific">Aromatoleum tolulyticum</name>
    <dbReference type="NCBI Taxonomy" id="34027"/>
    <lineage>
        <taxon>Bacteria</taxon>
        <taxon>Pseudomonadati</taxon>
        <taxon>Pseudomonadota</taxon>
        <taxon>Betaproteobacteria</taxon>
        <taxon>Rhodocyclales</taxon>
        <taxon>Rhodocyclaceae</taxon>
        <taxon>Aromatoleum</taxon>
    </lineage>
</organism>
<evidence type="ECO:0000259" key="1">
    <source>
        <dbReference type="Pfam" id="PF04986"/>
    </source>
</evidence>
<sequence length="210" mass="23212">MAPTEEGIPVSGARALARLPGQVRRRPDQLARSERWPGGADWTRLKPRLYDHDWVVYAKQPLGGPEAVLEYLGRYTHRVAISNERIVGIDGDQIAFRVRADAGSGRKRTLRLPGVEFIGRFLLHVLPAGFKRIRHYGLLSPARKRSGLAAARAALDMAAPSEATLESVADFLHRVARIEHLRCPCYGSGQMRVVAVIAPEPRALHPRGPP</sequence>
<dbReference type="GO" id="GO:0003677">
    <property type="term" value="F:DNA binding"/>
    <property type="evidence" value="ECO:0007669"/>
    <property type="project" value="InterPro"/>
</dbReference>
<dbReference type="STRING" id="34027.SAMN05421829_1103"/>
<reference evidence="3" key="1">
    <citation type="submission" date="2017-01" db="EMBL/GenBank/DDBJ databases">
        <authorList>
            <person name="Varghese N."/>
            <person name="Submissions S."/>
        </authorList>
    </citation>
    <scope>NUCLEOTIDE SEQUENCE [LARGE SCALE GENOMIC DNA]</scope>
    <source>
        <strain evidence="3">ATCC 51758</strain>
    </source>
</reference>
<feature type="domain" description="Transposase IS801/IS1294" evidence="1">
    <location>
        <begin position="39"/>
        <end position="143"/>
    </location>
</feature>
<dbReference type="Pfam" id="PF04986">
    <property type="entry name" value="Y2_Tnp"/>
    <property type="match status" value="1"/>
</dbReference>
<proteinExistence type="predicted"/>
<dbReference type="InterPro" id="IPR007069">
    <property type="entry name" value="Transposase_32"/>
</dbReference>
<accession>A0A1N6YAB0</accession>
<protein>
    <submittedName>
        <fullName evidence="2">Putative transposase</fullName>
    </submittedName>
</protein>
<keyword evidence="3" id="KW-1185">Reference proteome</keyword>
<dbReference type="GO" id="GO:0004803">
    <property type="term" value="F:transposase activity"/>
    <property type="evidence" value="ECO:0007669"/>
    <property type="project" value="InterPro"/>
</dbReference>
<dbReference type="EMBL" id="FTMD01000010">
    <property type="protein sequence ID" value="SIR11528.1"/>
    <property type="molecule type" value="Genomic_DNA"/>
</dbReference>
<gene>
    <name evidence="2" type="ORF">SAMN05421829_1103</name>
</gene>
<dbReference type="PANTHER" id="PTHR37023">
    <property type="entry name" value="TRANSPOSASE"/>
    <property type="match status" value="1"/>
</dbReference>
<dbReference type="PANTHER" id="PTHR37023:SF1">
    <property type="entry name" value="ISSOD25 TRANSPOSASE TNPA_ISSOD25"/>
    <property type="match status" value="1"/>
</dbReference>
<dbReference type="AlphaFoldDB" id="A0A1N6YAB0"/>
<dbReference type="GO" id="GO:0006313">
    <property type="term" value="P:DNA transposition"/>
    <property type="evidence" value="ECO:0007669"/>
    <property type="project" value="InterPro"/>
</dbReference>
<name>A0A1N6YAB0_9RHOO</name>
<evidence type="ECO:0000313" key="2">
    <source>
        <dbReference type="EMBL" id="SIR11528.1"/>
    </source>
</evidence>